<reference evidence="2 3" key="1">
    <citation type="submission" date="2020-04" db="EMBL/GenBank/DDBJ databases">
        <authorList>
            <person name="Wallbank WR R."/>
            <person name="Pardo Diaz C."/>
            <person name="Kozak K."/>
            <person name="Martin S."/>
            <person name="Jiggins C."/>
            <person name="Moest M."/>
            <person name="Warren A I."/>
            <person name="Byers J.R.P. K."/>
            <person name="Montejo-Kovacevich G."/>
            <person name="Yen C E."/>
        </authorList>
    </citation>
    <scope>NUCLEOTIDE SEQUENCE [LARGE SCALE GENOMIC DNA]</scope>
</reference>
<evidence type="ECO:0000313" key="3">
    <source>
        <dbReference type="Proteomes" id="UP000494256"/>
    </source>
</evidence>
<gene>
    <name evidence="2" type="ORF">APLA_LOCUS10936</name>
</gene>
<accession>A0A8S1AJB9</accession>
<evidence type="ECO:0000313" key="2">
    <source>
        <dbReference type="EMBL" id="CAB3245081.1"/>
    </source>
</evidence>
<organism evidence="2 3">
    <name type="scientific">Arctia plantaginis</name>
    <name type="common">Wood tiger moth</name>
    <name type="synonym">Phalaena plantaginis</name>
    <dbReference type="NCBI Taxonomy" id="874455"/>
    <lineage>
        <taxon>Eukaryota</taxon>
        <taxon>Metazoa</taxon>
        <taxon>Ecdysozoa</taxon>
        <taxon>Arthropoda</taxon>
        <taxon>Hexapoda</taxon>
        <taxon>Insecta</taxon>
        <taxon>Pterygota</taxon>
        <taxon>Neoptera</taxon>
        <taxon>Endopterygota</taxon>
        <taxon>Lepidoptera</taxon>
        <taxon>Glossata</taxon>
        <taxon>Ditrysia</taxon>
        <taxon>Noctuoidea</taxon>
        <taxon>Erebidae</taxon>
        <taxon>Arctiinae</taxon>
        <taxon>Arctia</taxon>
    </lineage>
</organism>
<protein>
    <submittedName>
        <fullName evidence="2">Uncharacterized protein</fullName>
    </submittedName>
</protein>
<sequence>MNFLLVFKISITAIVLYGDASSDNIDMAALEDTVKQFLDSQTFQEILANEITHFDDVRKTELEEKEGEELYSMKEKPNLSIIRRIASSAYMNLKKQNRYNPQNYFEAVKKKSQMKVNLNRIKKIIEFMEHNVESTRYFHSEVQRIKKNREVRDEIRKMIHIADTTSNKSYAKAINECYDVVVHDREIDLYSVKSNNLVIEIPSLTHV</sequence>
<feature type="chain" id="PRO_5035874255" evidence="1">
    <location>
        <begin position="23"/>
        <end position="207"/>
    </location>
</feature>
<dbReference type="Proteomes" id="UP000494256">
    <property type="component" value="Unassembled WGS sequence"/>
</dbReference>
<name>A0A8S1AJB9_ARCPL</name>
<evidence type="ECO:0000256" key="1">
    <source>
        <dbReference type="SAM" id="SignalP"/>
    </source>
</evidence>
<comment type="caution">
    <text evidence="2">The sequence shown here is derived from an EMBL/GenBank/DDBJ whole genome shotgun (WGS) entry which is preliminary data.</text>
</comment>
<feature type="signal peptide" evidence="1">
    <location>
        <begin position="1"/>
        <end position="22"/>
    </location>
</feature>
<dbReference type="AlphaFoldDB" id="A0A8S1AJB9"/>
<dbReference type="EMBL" id="CADEBD010000324">
    <property type="protein sequence ID" value="CAB3245081.1"/>
    <property type="molecule type" value="Genomic_DNA"/>
</dbReference>
<keyword evidence="1" id="KW-0732">Signal</keyword>
<proteinExistence type="predicted"/>
<dbReference type="OrthoDB" id="5987936at2759"/>